<organism evidence="7 8">
    <name type="scientific">Methylobrevis pamukkalensis</name>
    <dbReference type="NCBI Taxonomy" id="1439726"/>
    <lineage>
        <taxon>Bacteria</taxon>
        <taxon>Pseudomonadati</taxon>
        <taxon>Pseudomonadota</taxon>
        <taxon>Alphaproteobacteria</taxon>
        <taxon>Hyphomicrobiales</taxon>
        <taxon>Pleomorphomonadaceae</taxon>
        <taxon>Methylobrevis</taxon>
    </lineage>
</organism>
<name>A0A1E3H7B7_9HYPH</name>
<comment type="caution">
    <text evidence="7">The sequence shown here is derived from an EMBL/GenBank/DDBJ whole genome shotgun (WGS) entry which is preliminary data.</text>
</comment>
<evidence type="ECO:0000313" key="8">
    <source>
        <dbReference type="Proteomes" id="UP000094622"/>
    </source>
</evidence>
<dbReference type="PANTHER" id="PTHR43183">
    <property type="entry name" value="HYPOTHETICAL DIHYDROXYACID DEHYDRATASE (EUROFUNG)-RELATED"/>
    <property type="match status" value="1"/>
</dbReference>
<keyword evidence="3" id="KW-0408">Iron</keyword>
<dbReference type="Proteomes" id="UP000094622">
    <property type="component" value="Unassembled WGS sequence"/>
</dbReference>
<dbReference type="PATRIC" id="fig|1439726.3.peg.1047"/>
<dbReference type="Gene3D" id="3.50.30.80">
    <property type="entry name" value="IlvD/EDD C-terminal domain-like"/>
    <property type="match status" value="1"/>
</dbReference>
<evidence type="ECO:0000259" key="6">
    <source>
        <dbReference type="Pfam" id="PF24877"/>
    </source>
</evidence>
<dbReference type="InterPro" id="IPR052352">
    <property type="entry name" value="Sugar_Degrad_Dehydratases"/>
</dbReference>
<dbReference type="FunFam" id="3.50.30.80:FF:000001">
    <property type="entry name" value="Dihydroxy-acid dehydratase"/>
    <property type="match status" value="1"/>
</dbReference>
<dbReference type="GO" id="GO:0050020">
    <property type="term" value="F:L-arabinonate dehydratase activity"/>
    <property type="evidence" value="ECO:0007669"/>
    <property type="project" value="UniProtKB-EC"/>
</dbReference>
<protein>
    <submittedName>
        <fullName evidence="7">L-arabonate dehydratase</fullName>
        <ecNumber evidence="7">4.2.1.25</ecNumber>
    </submittedName>
</protein>
<dbReference type="EMBL" id="MCRJ01000016">
    <property type="protein sequence ID" value="ODN71666.1"/>
    <property type="molecule type" value="Genomic_DNA"/>
</dbReference>
<dbReference type="InterPro" id="IPR042096">
    <property type="entry name" value="Dihydro-acid_dehy_C"/>
</dbReference>
<dbReference type="GO" id="GO:0046872">
    <property type="term" value="F:metal ion binding"/>
    <property type="evidence" value="ECO:0007669"/>
    <property type="project" value="UniProtKB-KW"/>
</dbReference>
<evidence type="ECO:0000256" key="3">
    <source>
        <dbReference type="ARBA" id="ARBA00023004"/>
    </source>
</evidence>
<keyword evidence="5 7" id="KW-0456">Lyase</keyword>
<dbReference type="SUPFAM" id="SSF52016">
    <property type="entry name" value="LeuD/IlvD-like"/>
    <property type="match status" value="1"/>
</dbReference>
<evidence type="ECO:0000256" key="2">
    <source>
        <dbReference type="ARBA" id="ARBA00022723"/>
    </source>
</evidence>
<comment type="similarity">
    <text evidence="1">Belongs to the IlvD/Edd family.</text>
</comment>
<dbReference type="InterPro" id="IPR056740">
    <property type="entry name" value="ILV_EDD_C"/>
</dbReference>
<feature type="domain" description="Dihydroxy-acid/6-phosphogluconate dehydratase C-terminal" evidence="6">
    <location>
        <begin position="2"/>
        <end position="194"/>
    </location>
</feature>
<evidence type="ECO:0000256" key="5">
    <source>
        <dbReference type="ARBA" id="ARBA00023239"/>
    </source>
</evidence>
<dbReference type="Pfam" id="PF24877">
    <property type="entry name" value="ILV_EDD_C"/>
    <property type="match status" value="1"/>
</dbReference>
<keyword evidence="8" id="KW-1185">Reference proteome</keyword>
<keyword evidence="4" id="KW-0411">Iron-sulfur</keyword>
<keyword evidence="2" id="KW-0479">Metal-binding</keyword>
<reference evidence="7 8" key="1">
    <citation type="submission" date="2016-07" db="EMBL/GenBank/DDBJ databases">
        <title>Draft Genome Sequence of Methylobrevis pamukkalensis PK2.</title>
        <authorList>
            <person name="Vasilenko O.V."/>
            <person name="Doronina N.V."/>
            <person name="Shmareva M.N."/>
            <person name="Tarlachkov S.V."/>
            <person name="Mustakhimov I."/>
            <person name="Trotsenko Y.A."/>
        </authorList>
    </citation>
    <scope>NUCLEOTIDE SEQUENCE [LARGE SCALE GENOMIC DNA]</scope>
    <source>
        <strain evidence="7 8">PK2</strain>
    </source>
</reference>
<accession>A0A1E3H7B7</accession>
<dbReference type="GO" id="GO:0051536">
    <property type="term" value="F:iron-sulfur cluster binding"/>
    <property type="evidence" value="ECO:0007669"/>
    <property type="project" value="UniProtKB-KW"/>
</dbReference>
<dbReference type="PANTHER" id="PTHR43183:SF1">
    <property type="entry name" value="HYPOTHETICAL DIHYDROXY-ACID DEHYDRATASE (EUROFUNG)-RELATED"/>
    <property type="match status" value="1"/>
</dbReference>
<evidence type="ECO:0000313" key="7">
    <source>
        <dbReference type="EMBL" id="ODN71666.1"/>
    </source>
</evidence>
<evidence type="ECO:0000256" key="1">
    <source>
        <dbReference type="ARBA" id="ARBA00006486"/>
    </source>
</evidence>
<dbReference type="EC" id="4.2.1.25" evidence="7"/>
<gene>
    <name evidence="7" type="primary">araC_1</name>
    <name evidence="7" type="ORF">A6302_01003</name>
</gene>
<proteinExistence type="inferred from homology"/>
<dbReference type="AlphaFoldDB" id="A0A1E3H7B7"/>
<sequence length="212" mass="22515">MITSFDAPFKPDAGIAILRGNLAPDGAVIKPSAASPELMVHTGRAVVFETVEEMHHGVEDESLDIDASCIMVLKNCGPKGYPGMAEVGNMPIPTKLLREGVRDMIRISDARMSGTAYGTVVLHVAPEAAAGGPLALVRNGDTITLDVPARSLHLHIDDAELAARKAAWVPPEPAAVRGYTRLYIDHVLQADQGADLDFLVGRSGSPVPRDNH</sequence>
<evidence type="ECO:0000256" key="4">
    <source>
        <dbReference type="ARBA" id="ARBA00023014"/>
    </source>
</evidence>